<feature type="signal peptide" evidence="2">
    <location>
        <begin position="1"/>
        <end position="22"/>
    </location>
</feature>
<evidence type="ECO:0000313" key="3">
    <source>
        <dbReference type="EMBL" id="MYN01852.1"/>
    </source>
</evidence>
<keyword evidence="1" id="KW-1133">Transmembrane helix</keyword>
<protein>
    <recommendedName>
        <fullName evidence="5">DUF4105 domain-containing protein</fullName>
    </recommendedName>
</protein>
<feature type="transmembrane region" description="Helical" evidence="1">
    <location>
        <begin position="485"/>
        <end position="504"/>
    </location>
</feature>
<keyword evidence="1" id="KW-0812">Transmembrane</keyword>
<accession>A0A6N9HFQ6</accession>
<reference evidence="3 4" key="1">
    <citation type="submission" date="2019-12" db="EMBL/GenBank/DDBJ databases">
        <title>Novel species isolated from a subtropical stream in China.</title>
        <authorList>
            <person name="Lu H."/>
        </authorList>
    </citation>
    <scope>NUCLEOTIDE SEQUENCE [LARGE SCALE GENOMIC DNA]</scope>
    <source>
        <strain evidence="3 4">DS3</strain>
    </source>
</reference>
<name>A0A6N9HFQ6_9BURK</name>
<gene>
    <name evidence="3" type="ORF">GTP41_07035</name>
</gene>
<keyword evidence="2" id="KW-0732">Signal</keyword>
<evidence type="ECO:0000256" key="1">
    <source>
        <dbReference type="SAM" id="Phobius"/>
    </source>
</evidence>
<dbReference type="RefSeq" id="WP_161024854.1">
    <property type="nucleotide sequence ID" value="NZ_WWCJ01000004.1"/>
</dbReference>
<feature type="chain" id="PRO_5026775761" description="DUF4105 domain-containing protein" evidence="2">
    <location>
        <begin position="23"/>
        <end position="525"/>
    </location>
</feature>
<sequence length="525" mass="58126">MRPFFPALFLAAQAALPLAAHAVTQPALANEHFGLYRADQFRLANGRCQDCGQPQALWYFQDDLVAVPSQPRAAAESPGLIWLGSPQLVPQARFDGKALHLADGAQLDLRLAPRLASNRSYFDASSEAFFRKREVRVRGQWDPGSAQFEARTIWPRDFALDAAAPLRPVTGEDGLKDFVREAGGGARSDFAVRKIWQRPGTAPQALAGKPVLAFMLNGAQGDDDEAYGGHFAIATGKIGPRGEWSDWLVNNFYGLDSYSEKGIVASMVPMDAYLMDLNSGQQYYRPSYMLVAVLDDARTAQAYQRNVQQVFQSFYAHHFSYQHAQANCAGISLDVLRQLGWQWPLHGPTNRVKAVGAFGYMAASEMSIASGRKAYAYFTEEQTRLYPAVAFDALGNDLLRMLQGRAGRQLGGFEQQLRKDVAALMLVRIPQVPSSRAFGSAPAYSIDEFMARAPADRSKWQVVPTAPRPFPQELMDERARQQAAAPVWPVAALLLAVAGLGALWQWRRLRRKRAVVLAPRERLRA</sequence>
<dbReference type="EMBL" id="WWCJ01000004">
    <property type="protein sequence ID" value="MYN01852.1"/>
    <property type="molecule type" value="Genomic_DNA"/>
</dbReference>
<keyword evidence="1" id="KW-0472">Membrane</keyword>
<dbReference type="Proteomes" id="UP000448575">
    <property type="component" value="Unassembled WGS sequence"/>
</dbReference>
<dbReference type="AlphaFoldDB" id="A0A6N9HFQ6"/>
<evidence type="ECO:0000256" key="2">
    <source>
        <dbReference type="SAM" id="SignalP"/>
    </source>
</evidence>
<comment type="caution">
    <text evidence="3">The sequence shown here is derived from an EMBL/GenBank/DDBJ whole genome shotgun (WGS) entry which is preliminary data.</text>
</comment>
<proteinExistence type="predicted"/>
<keyword evidence="4" id="KW-1185">Reference proteome</keyword>
<evidence type="ECO:0008006" key="5">
    <source>
        <dbReference type="Google" id="ProtNLM"/>
    </source>
</evidence>
<evidence type="ECO:0000313" key="4">
    <source>
        <dbReference type="Proteomes" id="UP000448575"/>
    </source>
</evidence>
<organism evidence="3 4">
    <name type="scientific">Pseudoduganella guangdongensis</name>
    <dbReference type="NCBI Taxonomy" id="2692179"/>
    <lineage>
        <taxon>Bacteria</taxon>
        <taxon>Pseudomonadati</taxon>
        <taxon>Pseudomonadota</taxon>
        <taxon>Betaproteobacteria</taxon>
        <taxon>Burkholderiales</taxon>
        <taxon>Oxalobacteraceae</taxon>
        <taxon>Telluria group</taxon>
        <taxon>Pseudoduganella</taxon>
    </lineage>
</organism>